<evidence type="ECO:0000313" key="3">
    <source>
        <dbReference type="Proteomes" id="UP000265520"/>
    </source>
</evidence>
<dbReference type="InterPro" id="IPR015655">
    <property type="entry name" value="PP2C"/>
</dbReference>
<proteinExistence type="predicted"/>
<dbReference type="Proteomes" id="UP000265520">
    <property type="component" value="Unassembled WGS sequence"/>
</dbReference>
<dbReference type="EMBL" id="LXQA010072968">
    <property type="protein sequence ID" value="MCI09526.1"/>
    <property type="molecule type" value="Genomic_DNA"/>
</dbReference>
<dbReference type="Pfam" id="PF00481">
    <property type="entry name" value="PP2C"/>
    <property type="match status" value="1"/>
</dbReference>
<protein>
    <recommendedName>
        <fullName evidence="1">PPM-type phosphatase domain-containing protein</fullName>
    </recommendedName>
</protein>
<feature type="non-terminal residue" evidence="2">
    <location>
        <position position="168"/>
    </location>
</feature>
<reference evidence="2 3" key="1">
    <citation type="journal article" date="2018" name="Front. Plant Sci.">
        <title>Red Clover (Trifolium pratense) and Zigzag Clover (T. medium) - A Picture of Genomic Similarities and Differences.</title>
        <authorList>
            <person name="Dluhosova J."/>
            <person name="Istvanek J."/>
            <person name="Nedelnik J."/>
            <person name="Repkova J."/>
        </authorList>
    </citation>
    <scope>NUCLEOTIDE SEQUENCE [LARGE SCALE GENOMIC DNA]</scope>
    <source>
        <strain evidence="3">cv. 10/8</strain>
        <tissue evidence="2">Leaf</tissue>
    </source>
</reference>
<evidence type="ECO:0000313" key="2">
    <source>
        <dbReference type="EMBL" id="MCI09526.1"/>
    </source>
</evidence>
<evidence type="ECO:0000259" key="1">
    <source>
        <dbReference type="PROSITE" id="PS51746"/>
    </source>
</evidence>
<dbReference type="GO" id="GO:0004722">
    <property type="term" value="F:protein serine/threonine phosphatase activity"/>
    <property type="evidence" value="ECO:0007669"/>
    <property type="project" value="InterPro"/>
</dbReference>
<name>A0A392PDY5_9FABA</name>
<dbReference type="InterPro" id="IPR001932">
    <property type="entry name" value="PPM-type_phosphatase-like_dom"/>
</dbReference>
<feature type="domain" description="PPM-type phosphatase" evidence="1">
    <location>
        <begin position="1"/>
        <end position="168"/>
    </location>
</feature>
<organism evidence="2 3">
    <name type="scientific">Trifolium medium</name>
    <dbReference type="NCBI Taxonomy" id="97028"/>
    <lineage>
        <taxon>Eukaryota</taxon>
        <taxon>Viridiplantae</taxon>
        <taxon>Streptophyta</taxon>
        <taxon>Embryophyta</taxon>
        <taxon>Tracheophyta</taxon>
        <taxon>Spermatophyta</taxon>
        <taxon>Magnoliopsida</taxon>
        <taxon>eudicotyledons</taxon>
        <taxon>Gunneridae</taxon>
        <taxon>Pentapetalae</taxon>
        <taxon>rosids</taxon>
        <taxon>fabids</taxon>
        <taxon>Fabales</taxon>
        <taxon>Fabaceae</taxon>
        <taxon>Papilionoideae</taxon>
        <taxon>50 kb inversion clade</taxon>
        <taxon>NPAAA clade</taxon>
        <taxon>Hologalegina</taxon>
        <taxon>IRL clade</taxon>
        <taxon>Trifolieae</taxon>
        <taxon>Trifolium</taxon>
    </lineage>
</organism>
<dbReference type="SUPFAM" id="SSF81606">
    <property type="entry name" value="PP2C-like"/>
    <property type="match status" value="1"/>
</dbReference>
<dbReference type="Gene3D" id="3.60.40.10">
    <property type="entry name" value="PPM-type phosphatase domain"/>
    <property type="match status" value="1"/>
</dbReference>
<comment type="caution">
    <text evidence="2">The sequence shown here is derived from an EMBL/GenBank/DDBJ whole genome shotgun (WGS) entry which is preliminary data.</text>
</comment>
<accession>A0A392PDY5</accession>
<dbReference type="InterPro" id="IPR036457">
    <property type="entry name" value="PPM-type-like_dom_sf"/>
</dbReference>
<dbReference type="AlphaFoldDB" id="A0A392PDY5"/>
<keyword evidence="3" id="KW-1185">Reference proteome</keyword>
<dbReference type="PANTHER" id="PTHR47992">
    <property type="entry name" value="PROTEIN PHOSPHATASE"/>
    <property type="match status" value="1"/>
</dbReference>
<dbReference type="PROSITE" id="PS51746">
    <property type="entry name" value="PPM_2"/>
    <property type="match status" value="1"/>
</dbReference>
<sequence length="168" mass="18658">MLRDHNCRNVEIRQELESLHGHDDAICSNVFGEWRVKGLSETSRCIGNAYLKKADFTTERDFVAAPGEKVTSIFTEPVLSAEPEFYTRDLDGTVKFIIFGSGGFWKLLTNEEAAKIVSDHPREGIAKRLAAQAVKVAAERWGLAYREVMLAPKGVKISGKPCTSSELI</sequence>